<gene>
    <name evidence="1" type="ORF">EDD71_106101</name>
</gene>
<evidence type="ECO:0000313" key="2">
    <source>
        <dbReference type="Proteomes" id="UP000295325"/>
    </source>
</evidence>
<proteinExistence type="predicted"/>
<dbReference type="Proteomes" id="UP000295325">
    <property type="component" value="Unassembled WGS sequence"/>
</dbReference>
<dbReference type="AlphaFoldDB" id="A0A4R7KS25"/>
<comment type="caution">
    <text evidence="1">The sequence shown here is derived from an EMBL/GenBank/DDBJ whole genome shotgun (WGS) entry which is preliminary data.</text>
</comment>
<accession>A0A4R7KS25</accession>
<dbReference type="PANTHER" id="PTHR34374:SF1">
    <property type="entry name" value="LARGE RIBOSOMAL RNA SUBUNIT ACCUMULATION PROTEIN YCED HOMOLOG 1, CHLOROPLASTIC"/>
    <property type="match status" value="1"/>
</dbReference>
<dbReference type="PANTHER" id="PTHR34374">
    <property type="entry name" value="LARGE RIBOSOMAL RNA SUBUNIT ACCUMULATION PROTEIN YCED HOMOLOG 1, CHLOROPLASTIC"/>
    <property type="match status" value="1"/>
</dbReference>
<dbReference type="InterPro" id="IPR003772">
    <property type="entry name" value="YceD"/>
</dbReference>
<dbReference type="EMBL" id="SOAZ01000006">
    <property type="protein sequence ID" value="TDT61617.1"/>
    <property type="molecule type" value="Genomic_DNA"/>
</dbReference>
<protein>
    <recommendedName>
        <fullName evidence="3">DUF177 domain-containing protein</fullName>
    </recommendedName>
</protein>
<name>A0A4R7KS25_9CLOT</name>
<keyword evidence="2" id="KW-1185">Reference proteome</keyword>
<reference evidence="1 2" key="1">
    <citation type="submission" date="2019-03" db="EMBL/GenBank/DDBJ databases">
        <title>Genomic Encyclopedia of Type Strains, Phase IV (KMG-IV): sequencing the most valuable type-strain genomes for metagenomic binning, comparative biology and taxonomic classification.</title>
        <authorList>
            <person name="Goeker M."/>
        </authorList>
    </citation>
    <scope>NUCLEOTIDE SEQUENCE [LARGE SCALE GENOMIC DNA]</scope>
    <source>
        <strain evidence="1 2">DSM 24455</strain>
    </source>
</reference>
<dbReference type="RefSeq" id="WP_133627726.1">
    <property type="nucleotide sequence ID" value="NZ_SOAZ01000006.1"/>
</dbReference>
<sequence length="163" mass="18743">MKLNISDLLKHRKNVLPFEMSLESDMVERDDFKLKLREPLLVKGEAEYDGEVIKVRGRIHALIEAQCSRCLTSLIKSLDIDFDEKFSKSPDDDVYPIYEDFINLEEMVVDNLILSVPLKFLCSEECKGLCPKCGKNLNFESCNCEKDDIDPRFAALKDLFKGD</sequence>
<dbReference type="OrthoDB" id="9790372at2"/>
<organism evidence="1 2">
    <name type="scientific">Fonticella tunisiensis</name>
    <dbReference type="NCBI Taxonomy" id="1096341"/>
    <lineage>
        <taxon>Bacteria</taxon>
        <taxon>Bacillati</taxon>
        <taxon>Bacillota</taxon>
        <taxon>Clostridia</taxon>
        <taxon>Eubacteriales</taxon>
        <taxon>Clostridiaceae</taxon>
        <taxon>Fonticella</taxon>
    </lineage>
</organism>
<dbReference type="Pfam" id="PF02620">
    <property type="entry name" value="YceD"/>
    <property type="match status" value="1"/>
</dbReference>
<evidence type="ECO:0008006" key="3">
    <source>
        <dbReference type="Google" id="ProtNLM"/>
    </source>
</evidence>
<evidence type="ECO:0000313" key="1">
    <source>
        <dbReference type="EMBL" id="TDT61617.1"/>
    </source>
</evidence>